<dbReference type="EMBL" id="VNIM01000004">
    <property type="protein sequence ID" value="TVV77159.1"/>
    <property type="molecule type" value="Genomic_DNA"/>
</dbReference>
<dbReference type="InterPro" id="IPR041617">
    <property type="entry name" value="TPR_MalT"/>
</dbReference>
<dbReference type="PANTHER" id="PTHR44688:SF16">
    <property type="entry name" value="DNA-BINDING TRANSCRIPTIONAL ACTIVATOR DEVR_DOSR"/>
    <property type="match status" value="1"/>
</dbReference>
<proteinExistence type="predicted"/>
<protein>
    <submittedName>
        <fullName evidence="5">Helix-turn-helix transcriptional regulator</fullName>
    </submittedName>
</protein>
<dbReference type="Gene3D" id="1.10.10.10">
    <property type="entry name" value="Winged helix-like DNA-binding domain superfamily/Winged helix DNA-binding domain"/>
    <property type="match status" value="1"/>
</dbReference>
<dbReference type="Pfam" id="PF25873">
    <property type="entry name" value="WHD_MalT"/>
    <property type="match status" value="1"/>
</dbReference>
<dbReference type="CDD" id="cd06170">
    <property type="entry name" value="LuxR_C_like"/>
    <property type="match status" value="1"/>
</dbReference>
<name>A0A558RCI9_9SPHN</name>
<dbReference type="PROSITE" id="PS50043">
    <property type="entry name" value="HTH_LUXR_2"/>
    <property type="match status" value="1"/>
</dbReference>
<dbReference type="InterPro" id="IPR011990">
    <property type="entry name" value="TPR-like_helical_dom_sf"/>
</dbReference>
<evidence type="ECO:0000256" key="3">
    <source>
        <dbReference type="ARBA" id="ARBA00023163"/>
    </source>
</evidence>
<dbReference type="Pfam" id="PF17874">
    <property type="entry name" value="TPR_MalT"/>
    <property type="match status" value="1"/>
</dbReference>
<dbReference type="SUPFAM" id="SSF52540">
    <property type="entry name" value="P-loop containing nucleoside triphosphate hydrolases"/>
    <property type="match status" value="1"/>
</dbReference>
<comment type="caution">
    <text evidence="5">The sequence shown here is derived from an EMBL/GenBank/DDBJ whole genome shotgun (WGS) entry which is preliminary data.</text>
</comment>
<keyword evidence="2" id="KW-0238">DNA-binding</keyword>
<sequence length="898" mass="98196">MGLVPTTIVPPSSRRLFIERAGLSAMLDTIGKSRITSISAPAGSGKTSAALYWFEQLKAAGRPGLWLAGRAGISDLTSFRIALKAAGVAAGLDWATLDPSGQNNEWFAIMAETATAHPVLVIDDAQLLPRDALDFITQMIASVRDTMTTILVSRGALGIPVARNRSLGLMVDIGASELRFDRAEAIELLSRTAGVPLDAEHMQLIIHDTHGWAAGLVMAGELYRREKAQGIGWTRLSDNLRAEFNAYFLEEVLSLQPQSVRDFLVDTAVLADLSPEACAAVSQDDDARRQLDDVYQAGLFLTAIDQERGRFRYHPLFRDSILGRLKERAPARAAALHRRASRHYAAVHRPLLSLDHAAASGDVSFVADQLEALANDLIYAGHLYRIDELGSDLPWPVLSERPMLLLALAWRRIRRLSFASAERLIRAAIAIRDARRAAGALDGHADETLDFMIRHRQIMLAAARDDMVAVEQQAEGLLQDLGDEHPYLSCTLLAQLMSARRELYHFNDILKLEAETRRALGRPGSDFASIALKSSVAPTLMAQGKTAFARRFLEEALATARANPEVGAGLAALPGLPLAGLLYEIGESGQAAELVAEYLPAARQWGFVDQIAAGYLVRARLAFAAGEMNAALSGLEEAHLVAIECGLSRLRALVVAEQVRILIRIGQIDEAEAAFRAGDFNADEEPVPTLHPTRQNESMAIAWLRIEMQHHRLVRVRKVAVRWLDFVKRTGSVRSVVTFELLLAEIAVLQGNRSKARRSVRAAVELAEPAGWTQLFIDEGEVIASLLTEAYANGPMLDAPADVFAAKLAGMMRSSPAISADDENEDEEDSVGLGSRLASREVDILTMVSGGLRNREIGERLGLTEGTVKWYMQQIYDKLGVRRRPQAVMRARQFGILA</sequence>
<dbReference type="GO" id="GO:0006355">
    <property type="term" value="P:regulation of DNA-templated transcription"/>
    <property type="evidence" value="ECO:0007669"/>
    <property type="project" value="InterPro"/>
</dbReference>
<evidence type="ECO:0000256" key="1">
    <source>
        <dbReference type="ARBA" id="ARBA00023015"/>
    </source>
</evidence>
<feature type="domain" description="HTH luxR-type" evidence="4">
    <location>
        <begin position="830"/>
        <end position="895"/>
    </location>
</feature>
<dbReference type="Proteomes" id="UP000318681">
    <property type="component" value="Unassembled WGS sequence"/>
</dbReference>
<dbReference type="OrthoDB" id="9807052at2"/>
<gene>
    <name evidence="5" type="ORF">FOY91_02195</name>
</gene>
<dbReference type="PRINTS" id="PR00038">
    <property type="entry name" value="HTHLUXR"/>
</dbReference>
<accession>A0A558RCI9</accession>
<evidence type="ECO:0000259" key="4">
    <source>
        <dbReference type="PROSITE" id="PS50043"/>
    </source>
</evidence>
<dbReference type="InterPro" id="IPR059106">
    <property type="entry name" value="WHD_MalT"/>
</dbReference>
<evidence type="ECO:0000313" key="6">
    <source>
        <dbReference type="Proteomes" id="UP000318681"/>
    </source>
</evidence>
<dbReference type="SUPFAM" id="SSF46894">
    <property type="entry name" value="C-terminal effector domain of the bipartite response regulators"/>
    <property type="match status" value="1"/>
</dbReference>
<dbReference type="InterPro" id="IPR036388">
    <property type="entry name" value="WH-like_DNA-bd_sf"/>
</dbReference>
<evidence type="ECO:0000313" key="5">
    <source>
        <dbReference type="EMBL" id="TVV77159.1"/>
    </source>
</evidence>
<dbReference type="AlphaFoldDB" id="A0A558RCI9"/>
<dbReference type="PANTHER" id="PTHR44688">
    <property type="entry name" value="DNA-BINDING TRANSCRIPTIONAL ACTIVATOR DEVR_DOSR"/>
    <property type="match status" value="1"/>
</dbReference>
<keyword evidence="3" id="KW-0804">Transcription</keyword>
<keyword evidence="6" id="KW-1185">Reference proteome</keyword>
<dbReference type="InterPro" id="IPR000792">
    <property type="entry name" value="Tscrpt_reg_LuxR_C"/>
</dbReference>
<dbReference type="Pfam" id="PF00196">
    <property type="entry name" value="GerE"/>
    <property type="match status" value="1"/>
</dbReference>
<organism evidence="5 6">
    <name type="scientific">Alterirhizorhabdus solaris</name>
    <dbReference type="NCBI Taxonomy" id="2529389"/>
    <lineage>
        <taxon>Bacteria</taxon>
        <taxon>Pseudomonadati</taxon>
        <taxon>Pseudomonadota</taxon>
        <taxon>Alphaproteobacteria</taxon>
        <taxon>Sphingomonadales</taxon>
        <taxon>Rhizorhabdaceae</taxon>
        <taxon>Alterirhizorhabdus</taxon>
    </lineage>
</organism>
<dbReference type="Gene3D" id="1.25.40.10">
    <property type="entry name" value="Tetratricopeptide repeat domain"/>
    <property type="match status" value="1"/>
</dbReference>
<dbReference type="InterPro" id="IPR027417">
    <property type="entry name" value="P-loop_NTPase"/>
</dbReference>
<keyword evidence="1" id="KW-0805">Transcription regulation</keyword>
<dbReference type="RefSeq" id="WP_145147661.1">
    <property type="nucleotide sequence ID" value="NZ_VNIM01000004.1"/>
</dbReference>
<evidence type="ECO:0000256" key="2">
    <source>
        <dbReference type="ARBA" id="ARBA00023125"/>
    </source>
</evidence>
<dbReference type="GO" id="GO:0003677">
    <property type="term" value="F:DNA binding"/>
    <property type="evidence" value="ECO:0007669"/>
    <property type="project" value="UniProtKB-KW"/>
</dbReference>
<dbReference type="InterPro" id="IPR016032">
    <property type="entry name" value="Sig_transdc_resp-reg_C-effctor"/>
</dbReference>
<reference evidence="5 6" key="1">
    <citation type="submission" date="2019-07" db="EMBL/GenBank/DDBJ databases">
        <title>Sphingomonas solaris sp. nov., isolated from a solar panel from Boston, Massachusetts.</title>
        <authorList>
            <person name="Tanner K."/>
            <person name="Pascual J."/>
            <person name="Mancuso C."/>
            <person name="Pereto J."/>
            <person name="Khalil A."/>
            <person name="Vilanova C."/>
        </authorList>
    </citation>
    <scope>NUCLEOTIDE SEQUENCE [LARGE SCALE GENOMIC DNA]</scope>
    <source>
        <strain evidence="5 6">R4DWN</strain>
    </source>
</reference>
<dbReference type="SMART" id="SM00421">
    <property type="entry name" value="HTH_LUXR"/>
    <property type="match status" value="1"/>
</dbReference>